<dbReference type="SUPFAM" id="SSF143865">
    <property type="entry name" value="CorA soluble domain-like"/>
    <property type="match status" value="1"/>
</dbReference>
<evidence type="ECO:0000313" key="13">
    <source>
        <dbReference type="EMBL" id="MBG0567632.1"/>
    </source>
</evidence>
<comment type="function">
    <text evidence="11">Mediates influx of magnesium ions. Alternates between open and closed states. Activated by low cytoplasmic Mg(2+) levels. Inactive when cytoplasmic Mg(2+) levels are high.</text>
</comment>
<keyword evidence="9 12" id="KW-0472">Membrane</keyword>
<evidence type="ECO:0000256" key="4">
    <source>
        <dbReference type="ARBA" id="ARBA00022475"/>
    </source>
</evidence>
<evidence type="ECO:0000313" key="14">
    <source>
        <dbReference type="Proteomes" id="UP000598146"/>
    </source>
</evidence>
<dbReference type="GO" id="GO:0015095">
    <property type="term" value="F:magnesium ion transmembrane transporter activity"/>
    <property type="evidence" value="ECO:0007669"/>
    <property type="project" value="TreeGrafter"/>
</dbReference>
<keyword evidence="14" id="KW-1185">Reference proteome</keyword>
<dbReference type="Pfam" id="PF01544">
    <property type="entry name" value="CorA"/>
    <property type="match status" value="1"/>
</dbReference>
<accession>A0A931CGM9</accession>
<sequence length="386" mass="42460">MLGWRRGRRGSADAESRRPALPVLPALPTFPRALGRLLESLTQPATPAPAARRGNPDAVVDCAVYTAGVRRGGAGQIPYPEAARLARRRGSFVWLGLHEPDRATMGAVAELFGLHHLLVEQAVSGGHRPGVETVGEVTRLVLRTARYVEHDDLTATSEVVETGDVTVLIGPWFAITVRHGPVGPLWAVRRELEQRPEVLRLGPWSVAYAVGSRMVDSYLEVSDHVQHDLERIEEETFATVRTSEFAHIYQLKREMVEFKRAVLPLADPLTRLLEMRELPTGLRPYLVDVRGRLARAVDRVAGFDDLLNSILQARLTQVSVDQNHDMRKIASWAAIAAVPTVIAGIFGMNFDVMPGLDSPYGFAASIVIMALIGGGLHRRLKQAGWL</sequence>
<evidence type="ECO:0000256" key="5">
    <source>
        <dbReference type="ARBA" id="ARBA00022692"/>
    </source>
</evidence>
<evidence type="ECO:0000256" key="9">
    <source>
        <dbReference type="ARBA" id="ARBA00023136"/>
    </source>
</evidence>
<comment type="caution">
    <text evidence="13">The sequence shown here is derived from an EMBL/GenBank/DDBJ whole genome shotgun (WGS) entry which is preliminary data.</text>
</comment>
<keyword evidence="8" id="KW-0406">Ion transport</keyword>
<evidence type="ECO:0000256" key="12">
    <source>
        <dbReference type="SAM" id="Phobius"/>
    </source>
</evidence>
<evidence type="ECO:0000256" key="1">
    <source>
        <dbReference type="ARBA" id="ARBA00004651"/>
    </source>
</evidence>
<gene>
    <name evidence="13" type="ORF">I4J89_39935</name>
</gene>
<dbReference type="Gene3D" id="1.20.58.340">
    <property type="entry name" value="Magnesium transport protein CorA, transmembrane region"/>
    <property type="match status" value="2"/>
</dbReference>
<dbReference type="Proteomes" id="UP000598146">
    <property type="component" value="Unassembled WGS sequence"/>
</dbReference>
<keyword evidence="6" id="KW-0460">Magnesium</keyword>
<name>A0A931CGM9_9ACTN</name>
<evidence type="ECO:0000256" key="7">
    <source>
        <dbReference type="ARBA" id="ARBA00022989"/>
    </source>
</evidence>
<keyword evidence="3" id="KW-0813">Transport</keyword>
<keyword evidence="7 12" id="KW-1133">Transmembrane helix</keyword>
<organism evidence="13 14">
    <name type="scientific">Actinoplanes aureus</name>
    <dbReference type="NCBI Taxonomy" id="2792083"/>
    <lineage>
        <taxon>Bacteria</taxon>
        <taxon>Bacillati</taxon>
        <taxon>Actinomycetota</taxon>
        <taxon>Actinomycetes</taxon>
        <taxon>Micromonosporales</taxon>
        <taxon>Micromonosporaceae</taxon>
        <taxon>Actinoplanes</taxon>
    </lineage>
</organism>
<dbReference type="CDD" id="cd12830">
    <property type="entry name" value="MtCorA-like"/>
    <property type="match status" value="1"/>
</dbReference>
<evidence type="ECO:0000256" key="10">
    <source>
        <dbReference type="ARBA" id="ARBA00034269"/>
    </source>
</evidence>
<dbReference type="EMBL" id="JADQTO010000029">
    <property type="protein sequence ID" value="MBG0567632.1"/>
    <property type="molecule type" value="Genomic_DNA"/>
</dbReference>
<dbReference type="GO" id="GO:0005886">
    <property type="term" value="C:plasma membrane"/>
    <property type="evidence" value="ECO:0007669"/>
    <property type="project" value="UniProtKB-SubCell"/>
</dbReference>
<evidence type="ECO:0000256" key="2">
    <source>
        <dbReference type="ARBA" id="ARBA00009765"/>
    </source>
</evidence>
<comment type="catalytic activity">
    <reaction evidence="10">
        <text>Mg(2+)(in) = Mg(2+)(out)</text>
        <dbReference type="Rhea" id="RHEA:29827"/>
        <dbReference type="ChEBI" id="CHEBI:18420"/>
    </reaction>
</comment>
<dbReference type="SUPFAM" id="SSF144083">
    <property type="entry name" value="Magnesium transport protein CorA, transmembrane region"/>
    <property type="match status" value="1"/>
</dbReference>
<dbReference type="PANTHER" id="PTHR46494">
    <property type="entry name" value="CORA FAMILY METAL ION TRANSPORTER (EUROFUNG)"/>
    <property type="match status" value="1"/>
</dbReference>
<keyword evidence="4" id="KW-1003">Cell membrane</keyword>
<dbReference type="GO" id="GO:0050897">
    <property type="term" value="F:cobalt ion binding"/>
    <property type="evidence" value="ECO:0007669"/>
    <property type="project" value="TreeGrafter"/>
</dbReference>
<dbReference type="AlphaFoldDB" id="A0A931CGM9"/>
<evidence type="ECO:0000256" key="11">
    <source>
        <dbReference type="ARBA" id="ARBA00045497"/>
    </source>
</evidence>
<dbReference type="PANTHER" id="PTHR46494:SF1">
    <property type="entry name" value="CORA FAMILY METAL ION TRANSPORTER (EUROFUNG)"/>
    <property type="match status" value="1"/>
</dbReference>
<evidence type="ECO:0000256" key="6">
    <source>
        <dbReference type="ARBA" id="ARBA00022842"/>
    </source>
</evidence>
<dbReference type="GO" id="GO:0015087">
    <property type="term" value="F:cobalt ion transmembrane transporter activity"/>
    <property type="evidence" value="ECO:0007669"/>
    <property type="project" value="TreeGrafter"/>
</dbReference>
<dbReference type="Gene3D" id="3.30.460.20">
    <property type="entry name" value="CorA soluble domain-like"/>
    <property type="match status" value="1"/>
</dbReference>
<dbReference type="InterPro" id="IPR002523">
    <property type="entry name" value="MgTranspt_CorA/ZnTranspt_ZntB"/>
</dbReference>
<dbReference type="FunFam" id="1.20.58.340:FF:000004">
    <property type="entry name" value="Magnesium transport protein CorA"/>
    <property type="match status" value="1"/>
</dbReference>
<feature type="transmembrane region" description="Helical" evidence="12">
    <location>
        <begin position="329"/>
        <end position="348"/>
    </location>
</feature>
<keyword evidence="5 12" id="KW-0812">Transmembrane</keyword>
<dbReference type="InterPro" id="IPR045863">
    <property type="entry name" value="CorA_TM1_TM2"/>
</dbReference>
<evidence type="ECO:0000256" key="3">
    <source>
        <dbReference type="ARBA" id="ARBA00022448"/>
    </source>
</evidence>
<protein>
    <submittedName>
        <fullName evidence="13">Magnesium and cobalt transport protein CorA</fullName>
    </submittedName>
</protein>
<evidence type="ECO:0000256" key="8">
    <source>
        <dbReference type="ARBA" id="ARBA00023065"/>
    </source>
</evidence>
<comment type="similarity">
    <text evidence="2">Belongs to the CorA metal ion transporter (MIT) (TC 1.A.35) family.</text>
</comment>
<dbReference type="RefSeq" id="WP_196419410.1">
    <property type="nucleotide sequence ID" value="NZ_JADQTO010000029.1"/>
</dbReference>
<proteinExistence type="inferred from homology"/>
<dbReference type="InterPro" id="IPR045861">
    <property type="entry name" value="CorA_cytoplasmic_dom"/>
</dbReference>
<dbReference type="GO" id="GO:0000287">
    <property type="term" value="F:magnesium ion binding"/>
    <property type="evidence" value="ECO:0007669"/>
    <property type="project" value="TreeGrafter"/>
</dbReference>
<feature type="transmembrane region" description="Helical" evidence="12">
    <location>
        <begin position="360"/>
        <end position="377"/>
    </location>
</feature>
<comment type="subcellular location">
    <subcellularLocation>
        <location evidence="1">Cell membrane</location>
        <topology evidence="1">Multi-pass membrane protein</topology>
    </subcellularLocation>
</comment>
<reference evidence="13" key="1">
    <citation type="submission" date="2020-11" db="EMBL/GenBank/DDBJ databases">
        <title>Isolation and identification of active actinomycetes.</title>
        <authorList>
            <person name="Sun X."/>
        </authorList>
    </citation>
    <scope>NUCLEOTIDE SEQUENCE</scope>
    <source>
        <strain evidence="13">NEAU-A11</strain>
    </source>
</reference>